<gene>
    <name evidence="5" type="ORF">DFH07DRAFT_929750</name>
</gene>
<feature type="region of interest" description="Disordered" evidence="2">
    <location>
        <begin position="1"/>
        <end position="22"/>
    </location>
</feature>
<dbReference type="Pfam" id="PF00465">
    <property type="entry name" value="Fe-ADH"/>
    <property type="match status" value="1"/>
</dbReference>
<feature type="domain" description="Alcohol dehydrogenase iron-type/glycerol dehydrogenase GldA" evidence="3">
    <location>
        <begin position="50"/>
        <end position="199"/>
    </location>
</feature>
<sequence>MPPKETCRPAVPPYSDPLPDSRVPDLTPAGSLFNNCDVSYGLSFFAACAKHAEETFHAQHVFIIASSTLVRTTDTLDALRGALGAKVVGVKFGLKEHTYFSDVIAIAEECRKLDVDLIVTLGGGTLSDAAKMVSLALANDITQSADLLNLPTSKTVVGTVHAKLPAVPVICIATTLSAGEFTNAAGVTDDRDNKKHQFIFGKAIYLVIYDAELVTAHTPLRLFLQSGFRSVDHCVESLCSIYSTELSEMHAKIGLAQLVPGLLRCRADDGEIRADVEARLLCQLASIHANATTFRVYNPSGGSHAIGHMLGPFGVGHGHTSGILLPAVCKYNARHGADVDRQEKVARLLWRMPEMRRLAESKGLAEETADLGDVLDILVRELGMPRTLAEVGVGRDRFEQLAEYSVYDIWAATNPVPLTKKEQVMEILEMVAE</sequence>
<dbReference type="Proteomes" id="UP001215280">
    <property type="component" value="Unassembled WGS sequence"/>
</dbReference>
<evidence type="ECO:0000259" key="4">
    <source>
        <dbReference type="Pfam" id="PF25137"/>
    </source>
</evidence>
<name>A0AAD7HXF9_9AGAR</name>
<proteinExistence type="predicted"/>
<dbReference type="GO" id="GO:0004022">
    <property type="term" value="F:alcohol dehydrogenase (NAD+) activity"/>
    <property type="evidence" value="ECO:0007669"/>
    <property type="project" value="TreeGrafter"/>
</dbReference>
<dbReference type="InterPro" id="IPR001670">
    <property type="entry name" value="ADH_Fe/GldA"/>
</dbReference>
<dbReference type="Pfam" id="PF25137">
    <property type="entry name" value="ADH_Fe_C"/>
    <property type="match status" value="1"/>
</dbReference>
<accession>A0AAD7HXF9</accession>
<dbReference type="PANTHER" id="PTHR11496:SF107">
    <property type="entry name" value="ALCOHOL DEHYDROGENASE, PUTATIVE (AFU_ORTHOLOGUE AFUA_1G06800)-RELATED"/>
    <property type="match status" value="1"/>
</dbReference>
<evidence type="ECO:0000256" key="2">
    <source>
        <dbReference type="SAM" id="MobiDB-lite"/>
    </source>
</evidence>
<dbReference type="GO" id="GO:0046872">
    <property type="term" value="F:metal ion binding"/>
    <property type="evidence" value="ECO:0007669"/>
    <property type="project" value="InterPro"/>
</dbReference>
<dbReference type="GO" id="GO:0005739">
    <property type="term" value="C:mitochondrion"/>
    <property type="evidence" value="ECO:0007669"/>
    <property type="project" value="TreeGrafter"/>
</dbReference>
<evidence type="ECO:0000256" key="1">
    <source>
        <dbReference type="ARBA" id="ARBA00023002"/>
    </source>
</evidence>
<dbReference type="PANTHER" id="PTHR11496">
    <property type="entry name" value="ALCOHOL DEHYDROGENASE"/>
    <property type="match status" value="1"/>
</dbReference>
<organism evidence="5 6">
    <name type="scientific">Mycena maculata</name>
    <dbReference type="NCBI Taxonomy" id="230809"/>
    <lineage>
        <taxon>Eukaryota</taxon>
        <taxon>Fungi</taxon>
        <taxon>Dikarya</taxon>
        <taxon>Basidiomycota</taxon>
        <taxon>Agaricomycotina</taxon>
        <taxon>Agaricomycetes</taxon>
        <taxon>Agaricomycetidae</taxon>
        <taxon>Agaricales</taxon>
        <taxon>Marasmiineae</taxon>
        <taxon>Mycenaceae</taxon>
        <taxon>Mycena</taxon>
    </lineage>
</organism>
<keyword evidence="6" id="KW-1185">Reference proteome</keyword>
<dbReference type="SUPFAM" id="SSF56796">
    <property type="entry name" value="Dehydroquinate synthase-like"/>
    <property type="match status" value="1"/>
</dbReference>
<feature type="domain" description="Fe-containing alcohol dehydrogenase-like C-terminal" evidence="4">
    <location>
        <begin position="227"/>
        <end position="429"/>
    </location>
</feature>
<evidence type="ECO:0000313" key="5">
    <source>
        <dbReference type="EMBL" id="KAJ7730485.1"/>
    </source>
</evidence>
<dbReference type="CDD" id="cd08192">
    <property type="entry name" value="MAR-like"/>
    <property type="match status" value="1"/>
</dbReference>
<keyword evidence="1" id="KW-0560">Oxidoreductase</keyword>
<dbReference type="InterPro" id="IPR039697">
    <property type="entry name" value="Alcohol_dehydrogenase_Fe"/>
</dbReference>
<dbReference type="InterPro" id="IPR056798">
    <property type="entry name" value="ADH_Fe_C"/>
</dbReference>
<comment type="caution">
    <text evidence="5">The sequence shown here is derived from an EMBL/GenBank/DDBJ whole genome shotgun (WGS) entry which is preliminary data.</text>
</comment>
<dbReference type="Gene3D" id="1.20.1090.10">
    <property type="entry name" value="Dehydroquinate synthase-like - alpha domain"/>
    <property type="match status" value="1"/>
</dbReference>
<dbReference type="EMBL" id="JARJLG010000190">
    <property type="protein sequence ID" value="KAJ7730485.1"/>
    <property type="molecule type" value="Genomic_DNA"/>
</dbReference>
<dbReference type="Gene3D" id="3.40.50.1970">
    <property type="match status" value="1"/>
</dbReference>
<dbReference type="AlphaFoldDB" id="A0AAD7HXF9"/>
<reference evidence="5" key="1">
    <citation type="submission" date="2023-03" db="EMBL/GenBank/DDBJ databases">
        <title>Massive genome expansion in bonnet fungi (Mycena s.s.) driven by repeated elements and novel gene families across ecological guilds.</title>
        <authorList>
            <consortium name="Lawrence Berkeley National Laboratory"/>
            <person name="Harder C.B."/>
            <person name="Miyauchi S."/>
            <person name="Viragh M."/>
            <person name="Kuo A."/>
            <person name="Thoen E."/>
            <person name="Andreopoulos B."/>
            <person name="Lu D."/>
            <person name="Skrede I."/>
            <person name="Drula E."/>
            <person name="Henrissat B."/>
            <person name="Morin E."/>
            <person name="Kohler A."/>
            <person name="Barry K."/>
            <person name="LaButti K."/>
            <person name="Morin E."/>
            <person name="Salamov A."/>
            <person name="Lipzen A."/>
            <person name="Mereny Z."/>
            <person name="Hegedus B."/>
            <person name="Baldrian P."/>
            <person name="Stursova M."/>
            <person name="Weitz H."/>
            <person name="Taylor A."/>
            <person name="Grigoriev I.V."/>
            <person name="Nagy L.G."/>
            <person name="Martin F."/>
            <person name="Kauserud H."/>
        </authorList>
    </citation>
    <scope>NUCLEOTIDE SEQUENCE</scope>
    <source>
        <strain evidence="5">CBHHK188m</strain>
    </source>
</reference>
<protein>
    <submittedName>
        <fullName evidence="5">Fe-containing alcohol dehydrogenase</fullName>
    </submittedName>
</protein>
<evidence type="ECO:0000313" key="6">
    <source>
        <dbReference type="Proteomes" id="UP001215280"/>
    </source>
</evidence>
<evidence type="ECO:0000259" key="3">
    <source>
        <dbReference type="Pfam" id="PF00465"/>
    </source>
</evidence>